<dbReference type="InterPro" id="IPR058163">
    <property type="entry name" value="LysR-type_TF_proteobact-type"/>
</dbReference>
<proteinExistence type="inferred from homology"/>
<evidence type="ECO:0000256" key="1">
    <source>
        <dbReference type="ARBA" id="ARBA00009437"/>
    </source>
</evidence>
<dbReference type="EMBL" id="JASNJE010000052">
    <property type="protein sequence ID" value="MDK3075791.1"/>
    <property type="molecule type" value="Genomic_DNA"/>
</dbReference>
<protein>
    <submittedName>
        <fullName evidence="6">LysR family transcriptional regulator</fullName>
    </submittedName>
</protein>
<dbReference type="Gene3D" id="3.40.190.290">
    <property type="match status" value="1"/>
</dbReference>
<dbReference type="PROSITE" id="PS50931">
    <property type="entry name" value="HTH_LYSR"/>
    <property type="match status" value="1"/>
</dbReference>
<evidence type="ECO:0000256" key="3">
    <source>
        <dbReference type="ARBA" id="ARBA00023125"/>
    </source>
</evidence>
<name>A0ABT7FKU9_9RHOB</name>
<keyword evidence="2" id="KW-0805">Transcription regulation</keyword>
<organism evidence="6 7">
    <name type="scientific">Sedimentitalea xiamensis</name>
    <dbReference type="NCBI Taxonomy" id="3050037"/>
    <lineage>
        <taxon>Bacteria</taxon>
        <taxon>Pseudomonadati</taxon>
        <taxon>Pseudomonadota</taxon>
        <taxon>Alphaproteobacteria</taxon>
        <taxon>Rhodobacterales</taxon>
        <taxon>Paracoccaceae</taxon>
        <taxon>Sedimentitalea</taxon>
    </lineage>
</organism>
<comment type="caution">
    <text evidence="6">The sequence shown here is derived from an EMBL/GenBank/DDBJ whole genome shotgun (WGS) entry which is preliminary data.</text>
</comment>
<feature type="domain" description="HTH lysR-type" evidence="5">
    <location>
        <begin position="8"/>
        <end position="65"/>
    </location>
</feature>
<keyword evidence="4" id="KW-0804">Transcription</keyword>
<dbReference type="SUPFAM" id="SSF46785">
    <property type="entry name" value="Winged helix' DNA-binding domain"/>
    <property type="match status" value="1"/>
</dbReference>
<evidence type="ECO:0000256" key="2">
    <source>
        <dbReference type="ARBA" id="ARBA00023015"/>
    </source>
</evidence>
<dbReference type="InterPro" id="IPR036390">
    <property type="entry name" value="WH_DNA-bd_sf"/>
</dbReference>
<keyword evidence="7" id="KW-1185">Reference proteome</keyword>
<evidence type="ECO:0000256" key="4">
    <source>
        <dbReference type="ARBA" id="ARBA00023163"/>
    </source>
</evidence>
<accession>A0ABT7FKU9</accession>
<dbReference type="Pfam" id="PF00126">
    <property type="entry name" value="HTH_1"/>
    <property type="match status" value="1"/>
</dbReference>
<dbReference type="PRINTS" id="PR00039">
    <property type="entry name" value="HTHLYSR"/>
</dbReference>
<evidence type="ECO:0000313" key="7">
    <source>
        <dbReference type="Proteomes" id="UP001227126"/>
    </source>
</evidence>
<gene>
    <name evidence="6" type="ORF">QO034_22300</name>
</gene>
<dbReference type="PANTHER" id="PTHR30537:SF3">
    <property type="entry name" value="TRANSCRIPTIONAL REGULATORY PROTEIN"/>
    <property type="match status" value="1"/>
</dbReference>
<keyword evidence="3" id="KW-0238">DNA-binding</keyword>
<dbReference type="Pfam" id="PF03466">
    <property type="entry name" value="LysR_substrate"/>
    <property type="match status" value="1"/>
</dbReference>
<dbReference type="InterPro" id="IPR000847">
    <property type="entry name" value="LysR_HTH_N"/>
</dbReference>
<sequence>MEWRSMTFDWNQVRAFLVTAEEGSLSAAARALGLTQPTLGRQVAALERSLDVVLFDRIGKSLKLTEAGLGLLEHARAMGAAAGRVSLSASGRSQAIEGHVSVTASDLLSAYTLPPVVAHLRDIAPGIRLEIVASNSLRDLTRREADIAIRHLRPEQSDLIARRVGDGRARLYASRAYLDRVGRPETRADLARMSFIGFDRSDTLLDHLNRFGLNLTEDRFQTYCGNGVVVWQMLRQGLGVAVMPCDLAGSDPSVEAVLPDLAPFDFPVWLVAHRELHASRRIRLVFDTLAAALTGQAER</sequence>
<reference evidence="6 7" key="1">
    <citation type="submission" date="2023-05" db="EMBL/GenBank/DDBJ databases">
        <title>Sedimentitalea sp. nov. JM2-8.</title>
        <authorList>
            <person name="Huang J."/>
        </authorList>
    </citation>
    <scope>NUCLEOTIDE SEQUENCE [LARGE SCALE GENOMIC DNA]</scope>
    <source>
        <strain evidence="6 7">JM2-8</strain>
    </source>
</reference>
<dbReference type="PANTHER" id="PTHR30537">
    <property type="entry name" value="HTH-TYPE TRANSCRIPTIONAL REGULATOR"/>
    <property type="match status" value="1"/>
</dbReference>
<dbReference type="SUPFAM" id="SSF53850">
    <property type="entry name" value="Periplasmic binding protein-like II"/>
    <property type="match status" value="1"/>
</dbReference>
<dbReference type="InterPro" id="IPR036388">
    <property type="entry name" value="WH-like_DNA-bd_sf"/>
</dbReference>
<dbReference type="Gene3D" id="1.10.10.10">
    <property type="entry name" value="Winged helix-like DNA-binding domain superfamily/Winged helix DNA-binding domain"/>
    <property type="match status" value="1"/>
</dbReference>
<evidence type="ECO:0000259" key="5">
    <source>
        <dbReference type="PROSITE" id="PS50931"/>
    </source>
</evidence>
<dbReference type="InterPro" id="IPR005119">
    <property type="entry name" value="LysR_subst-bd"/>
</dbReference>
<comment type="similarity">
    <text evidence="1">Belongs to the LysR transcriptional regulatory family.</text>
</comment>
<evidence type="ECO:0000313" key="6">
    <source>
        <dbReference type="EMBL" id="MDK3075791.1"/>
    </source>
</evidence>
<dbReference type="Proteomes" id="UP001227126">
    <property type="component" value="Unassembled WGS sequence"/>
</dbReference>